<name>A0A1F7Z2J1_9BACT</name>
<dbReference type="AlphaFoldDB" id="A0A1F7Z2J1"/>
<dbReference type="PANTHER" id="PTHR43630:SF2">
    <property type="entry name" value="GLYCOSYLTRANSFERASE"/>
    <property type="match status" value="1"/>
</dbReference>
<dbReference type="Proteomes" id="UP000177169">
    <property type="component" value="Unassembled WGS sequence"/>
</dbReference>
<reference evidence="2 3" key="1">
    <citation type="journal article" date="2016" name="Nat. Commun.">
        <title>Thousands of microbial genomes shed light on interconnected biogeochemical processes in an aquifer system.</title>
        <authorList>
            <person name="Anantharaman K."/>
            <person name="Brown C.T."/>
            <person name="Hug L.A."/>
            <person name="Sharon I."/>
            <person name="Castelle C.J."/>
            <person name="Probst A.J."/>
            <person name="Thomas B.C."/>
            <person name="Singh A."/>
            <person name="Wilkins M.J."/>
            <person name="Karaoz U."/>
            <person name="Brodie E.L."/>
            <person name="Williams K.H."/>
            <person name="Hubbard S.S."/>
            <person name="Banfield J.F."/>
        </authorList>
    </citation>
    <scope>NUCLEOTIDE SEQUENCE [LARGE SCALE GENOMIC DNA]</scope>
</reference>
<accession>A0A1F7Z2J1</accession>
<dbReference type="PANTHER" id="PTHR43630">
    <property type="entry name" value="POLY-BETA-1,6-N-ACETYL-D-GLUCOSAMINE SYNTHASE"/>
    <property type="match status" value="1"/>
</dbReference>
<dbReference type="InterPro" id="IPR001173">
    <property type="entry name" value="Glyco_trans_2-like"/>
</dbReference>
<dbReference type="CDD" id="cd02511">
    <property type="entry name" value="Beta4Glucosyltransferase"/>
    <property type="match status" value="1"/>
</dbReference>
<dbReference type="InterPro" id="IPR029044">
    <property type="entry name" value="Nucleotide-diphossugar_trans"/>
</dbReference>
<organism evidence="2 3">
    <name type="scientific">Candidatus Woesebacteria bacterium RIFCSPHIGHO2_02_FULL_39_13</name>
    <dbReference type="NCBI Taxonomy" id="1802505"/>
    <lineage>
        <taxon>Bacteria</taxon>
        <taxon>Candidatus Woeseibacteriota</taxon>
    </lineage>
</organism>
<evidence type="ECO:0000259" key="1">
    <source>
        <dbReference type="Pfam" id="PF00535"/>
    </source>
</evidence>
<comment type="caution">
    <text evidence="2">The sequence shown here is derived from an EMBL/GenBank/DDBJ whole genome shotgun (WGS) entry which is preliminary data.</text>
</comment>
<evidence type="ECO:0000313" key="3">
    <source>
        <dbReference type="Proteomes" id="UP000177169"/>
    </source>
</evidence>
<dbReference type="Gene3D" id="3.90.550.10">
    <property type="entry name" value="Spore Coat Polysaccharide Biosynthesis Protein SpsA, Chain A"/>
    <property type="match status" value="1"/>
</dbReference>
<feature type="domain" description="Glycosyltransferase 2-like" evidence="1">
    <location>
        <begin position="16"/>
        <end position="138"/>
    </location>
</feature>
<dbReference type="EMBL" id="MGGR01000013">
    <property type="protein sequence ID" value="OGM33866.1"/>
    <property type="molecule type" value="Genomic_DNA"/>
</dbReference>
<protein>
    <recommendedName>
        <fullName evidence="1">Glycosyltransferase 2-like domain-containing protein</fullName>
    </recommendedName>
</protein>
<dbReference type="STRING" id="1802505.A3D01_02755"/>
<proteinExistence type="predicted"/>
<dbReference type="Pfam" id="PF00535">
    <property type="entry name" value="Glycos_transf_2"/>
    <property type="match status" value="1"/>
</dbReference>
<dbReference type="SUPFAM" id="SSF53448">
    <property type="entry name" value="Nucleotide-diphospho-sugar transferases"/>
    <property type="match status" value="1"/>
</dbReference>
<sequence>MEKVSNKGVKGKTSVTVIVIAKNEEKKITDCLKSAKWANEVLVIDTGSSDSTPLLAKKYGAKVSVFTKGGYSDWRNRGNALANFEWVFYVDADERVTPELKEEILEVIDSDTKTSKYSAYAIPRKNIILGKELRHGGWWPDYVKRLYLKNKLKRWRGELHEEPVFEGELGHLKNPLVHIKHDNLSEMVDKTNIWSEIEAKLMLEANHPQMNPIRFLSAMHREFTLRMLKQRAFLDGPEGIIYALYQVYSRFITYAKLWEMQIQSQNSK</sequence>
<gene>
    <name evidence="2" type="ORF">A3D01_02755</name>
</gene>
<evidence type="ECO:0000313" key="2">
    <source>
        <dbReference type="EMBL" id="OGM33866.1"/>
    </source>
</evidence>